<organism evidence="3">
    <name type="scientific">Dissoconium aciculare CBS 342.82</name>
    <dbReference type="NCBI Taxonomy" id="1314786"/>
    <lineage>
        <taxon>Eukaryota</taxon>
        <taxon>Fungi</taxon>
        <taxon>Dikarya</taxon>
        <taxon>Ascomycota</taxon>
        <taxon>Pezizomycotina</taxon>
        <taxon>Dothideomycetes</taxon>
        <taxon>Dothideomycetidae</taxon>
        <taxon>Mycosphaerellales</taxon>
        <taxon>Dissoconiaceae</taxon>
        <taxon>Dissoconium</taxon>
    </lineage>
</organism>
<reference evidence="3" key="3">
    <citation type="submission" date="2025-08" db="UniProtKB">
        <authorList>
            <consortium name="RefSeq"/>
        </authorList>
    </citation>
    <scope>IDENTIFICATION</scope>
    <source>
        <strain evidence="3">CBS 342.82</strain>
    </source>
</reference>
<evidence type="ECO:0000313" key="2">
    <source>
        <dbReference type="Proteomes" id="UP000504637"/>
    </source>
</evidence>
<feature type="compositionally biased region" description="Polar residues" evidence="1">
    <location>
        <begin position="65"/>
        <end position="88"/>
    </location>
</feature>
<reference evidence="3" key="1">
    <citation type="submission" date="2020-01" db="EMBL/GenBank/DDBJ databases">
        <authorList>
            <consortium name="DOE Joint Genome Institute"/>
            <person name="Haridas S."/>
            <person name="Albert R."/>
            <person name="Binder M."/>
            <person name="Bloem J."/>
            <person name="Labutti K."/>
            <person name="Salamov A."/>
            <person name="Andreopoulos B."/>
            <person name="Baker S.E."/>
            <person name="Barry K."/>
            <person name="Bills G."/>
            <person name="Bluhm B.H."/>
            <person name="Cannon C."/>
            <person name="Castanera R."/>
            <person name="Culley D.E."/>
            <person name="Daum C."/>
            <person name="Ezra D."/>
            <person name="Gonzalez J.B."/>
            <person name="Henrissat B."/>
            <person name="Kuo A."/>
            <person name="Liang C."/>
            <person name="Lipzen A."/>
            <person name="Lutzoni F."/>
            <person name="Magnuson J."/>
            <person name="Mondo S."/>
            <person name="Nolan M."/>
            <person name="Ohm R."/>
            <person name="Pangilinan J."/>
            <person name="Park H.-J."/>
            <person name="Ramirez L."/>
            <person name="Alfaro M."/>
            <person name="Sun H."/>
            <person name="Tritt A."/>
            <person name="Yoshinaga Y."/>
            <person name="Zwiers L.-H."/>
            <person name="Turgeon B.G."/>
            <person name="Goodwin S.B."/>
            <person name="Spatafora J.W."/>
            <person name="Crous P.W."/>
            <person name="Grigoriev I.V."/>
        </authorList>
    </citation>
    <scope>NUCLEOTIDE SEQUENCE</scope>
    <source>
        <strain evidence="3">CBS 342.82</strain>
    </source>
</reference>
<dbReference type="RefSeq" id="XP_033459377.1">
    <property type="nucleotide sequence ID" value="XM_033605033.1"/>
</dbReference>
<feature type="compositionally biased region" description="Low complexity" evidence="1">
    <location>
        <begin position="300"/>
        <end position="310"/>
    </location>
</feature>
<feature type="region of interest" description="Disordered" evidence="1">
    <location>
        <begin position="1"/>
        <end position="481"/>
    </location>
</feature>
<sequence length="1235" mass="134333">MSYQYDYHHPPPPPPPLTPGSAGLGPGLSPGGHPIQRRRPISGIQPPAIATNFAGGSPTIGQGGFSSYTPASASPWSSGGHNAPQSQFAIPGTPMEPYNPRQWGNRGGQVSGQQMLFQQQRPGIAPPPSTSEITGMEAAMPSPPPPYTPSSPDAPHRGGMSSAAMENIGTVVSPLATEPPARQSPQISVSPAFPPPPGPSSRHRERSSSGLAGQRGFFGLSGLRGKQPEPAPTSVPAAPPVLDMRPPSARRAASTGHMMSHGIVASSSSSPAGPARRDSPESGWQPGMPLPGPPPRPPSSDRSQSLSRPLGGAGSSSTDPHRQLEAPRTRRPLPTSNLGPVPPTPADWVVGAPNPPSAPMPERPHLPVDGATMEPLRIDTTSHREPSHREPSLTRRPAQRGESASGLRDRRSRSRAQRGDEEGAGPSNLVFSPVEGSISRRREHARTRSHYVEPHSAPSTSTTMKVNGPSPATTKPGDNVLTPPYTPAVGRNVDEQLRKQVLKAPGSATSDRAVTHLIPMPNEDANGSVTPGRPPSAGFRPPTAKLDSFALQAIERHRHFVEQEINARTDEERLELFANFMVHESRIRRDRYPSAYNAMAGEIVDLMRDMWRSFTKNGRRTGTPSTGMSSYDPTVPSSQPGSARGSSFGDCTPGTDGASNGDPNEHNDRSEGRQWPEAFKPSLSPIPSMAVSTAPDESDSRGRSASRWWEQSVTGPGSIGRPDRMEKTRRETKYMGITAAALRDSSPDPSRHTPNGQRNAPASGYGPDEYPPEKVGWHDSYDYDTPMPTPHQNDRIANTPGVDPLDVSRLVTLPPPYPRHHPALSNNHPLLADLRNEHRILIQRDDIQKIKDTYNDKDAALLQEQAEASKQRRAKLRASIQSKIADGSMSFADAAKAEADFETEEGEKSKVTARANFDVFEASVSHPLNTLLQERLNKANQCIQQLTTDLESGDEAANPNQAQEEGDERPERLEKLTLLKWFFEARELLHKEMFDLHGMRSEKYAEVILTPYRLAKQQSKIDEAAAFFEKDGRERQITLAKEALKRSEELQAVVDRNVTRGVEDQLSAFWDIAPGLLEIVQQISTDDVESLEILIPPQEYAENPAYHEHPLQYLYSLLNHAHKSAYQFIESQINLLCLLHEVKTATTTSSLRLVEMERHAAVPAATAATAIPEITAEMKQARREAEGHLTSDLKEKVGDVERQWNEALGEGMAECRARVGGFLEESGGLEDGLEV</sequence>
<feature type="compositionally biased region" description="Low complexity" evidence="1">
    <location>
        <begin position="265"/>
        <end position="274"/>
    </location>
</feature>
<feature type="compositionally biased region" description="Pro residues" evidence="1">
    <location>
        <begin position="288"/>
        <end position="298"/>
    </location>
</feature>
<gene>
    <name evidence="3" type="ORF">K489DRAFT_381085</name>
</gene>
<dbReference type="Proteomes" id="UP000504637">
    <property type="component" value="Unplaced"/>
</dbReference>
<feature type="compositionally biased region" description="Basic and acidic residues" evidence="1">
    <location>
        <begin position="771"/>
        <end position="781"/>
    </location>
</feature>
<feature type="compositionally biased region" description="Pro residues" evidence="1">
    <location>
        <begin position="229"/>
        <end position="239"/>
    </location>
</feature>
<feature type="region of interest" description="Disordered" evidence="1">
    <location>
        <begin position="519"/>
        <end position="541"/>
    </location>
</feature>
<feature type="compositionally biased region" description="Polar residues" evidence="1">
    <location>
        <begin position="457"/>
        <end position="473"/>
    </location>
</feature>
<feature type="compositionally biased region" description="Basic and acidic residues" evidence="1">
    <location>
        <begin position="663"/>
        <end position="674"/>
    </location>
</feature>
<feature type="region of interest" description="Disordered" evidence="1">
    <location>
        <begin position="949"/>
        <end position="970"/>
    </location>
</feature>
<protein>
    <submittedName>
        <fullName evidence="3">Uncharacterized protein</fullName>
    </submittedName>
</protein>
<keyword evidence="2" id="KW-1185">Reference proteome</keyword>
<name>A0A6J3M2T9_9PEZI</name>
<feature type="compositionally biased region" description="Basic and acidic residues" evidence="1">
    <location>
        <begin position="319"/>
        <end position="328"/>
    </location>
</feature>
<feature type="compositionally biased region" description="Basic and acidic residues" evidence="1">
    <location>
        <begin position="376"/>
        <end position="393"/>
    </location>
</feature>
<evidence type="ECO:0000313" key="3">
    <source>
        <dbReference type="RefSeq" id="XP_033459377.1"/>
    </source>
</evidence>
<feature type="compositionally biased region" description="Basic and acidic residues" evidence="1">
    <location>
        <begin position="721"/>
        <end position="733"/>
    </location>
</feature>
<evidence type="ECO:0000256" key="1">
    <source>
        <dbReference type="SAM" id="MobiDB-lite"/>
    </source>
</evidence>
<dbReference type="GeneID" id="54362833"/>
<feature type="compositionally biased region" description="Basic residues" evidence="1">
    <location>
        <begin position="439"/>
        <end position="449"/>
    </location>
</feature>
<proteinExistence type="predicted"/>
<dbReference type="OrthoDB" id="5367052at2759"/>
<dbReference type="AlphaFoldDB" id="A0A6J3M2T9"/>
<feature type="region of interest" description="Disordered" evidence="1">
    <location>
        <begin position="615"/>
        <end position="781"/>
    </location>
</feature>
<feature type="compositionally biased region" description="Polar residues" evidence="1">
    <location>
        <begin position="615"/>
        <end position="645"/>
    </location>
</feature>
<reference evidence="3" key="2">
    <citation type="submission" date="2020-04" db="EMBL/GenBank/DDBJ databases">
        <authorList>
            <consortium name="NCBI Genome Project"/>
        </authorList>
    </citation>
    <scope>NUCLEOTIDE SEQUENCE</scope>
    <source>
        <strain evidence="3">CBS 342.82</strain>
    </source>
</reference>
<accession>A0A6J3M2T9</accession>
<feature type="compositionally biased region" description="Polar residues" evidence="1">
    <location>
        <begin position="111"/>
        <end position="121"/>
    </location>
</feature>